<gene>
    <name evidence="1" type="ORF">F4V45_01285</name>
</gene>
<organism evidence="1 2">
    <name type="scientific">Helicobacter canis</name>
    <dbReference type="NCBI Taxonomy" id="29419"/>
    <lineage>
        <taxon>Bacteria</taxon>
        <taxon>Pseudomonadati</taxon>
        <taxon>Campylobacterota</taxon>
        <taxon>Epsilonproteobacteria</taxon>
        <taxon>Campylobacterales</taxon>
        <taxon>Helicobacteraceae</taxon>
        <taxon>Helicobacter</taxon>
    </lineage>
</organism>
<comment type="caution">
    <text evidence="1">The sequence shown here is derived from an EMBL/GenBank/DDBJ whole genome shotgun (WGS) entry which is preliminary data.</text>
</comment>
<reference evidence="1 2" key="1">
    <citation type="submission" date="2019-09" db="EMBL/GenBank/DDBJ databases">
        <title>Draft genome sequence of various Type strains from the CCUG.</title>
        <authorList>
            <person name="Pineiro-Iglesias B."/>
            <person name="Tunovic T."/>
            <person name="Unosson C."/>
            <person name="Inganas E."/>
            <person name="Ohlen M."/>
            <person name="Cardew S."/>
            <person name="Jensie-Markopoulos S."/>
            <person name="Salva-Serra F."/>
            <person name="Jaen-Luchoro D."/>
            <person name="Karlsson R."/>
            <person name="Svensson-Stadler L."/>
            <person name="Chun J."/>
            <person name="Moore E."/>
        </authorList>
    </citation>
    <scope>NUCLEOTIDE SEQUENCE [LARGE SCALE GENOMIC DNA]</scope>
    <source>
        <strain evidence="1 2">CCUG 32756T</strain>
    </source>
</reference>
<dbReference type="EMBL" id="VXKE01000004">
    <property type="protein sequence ID" value="KAA8711142.1"/>
    <property type="molecule type" value="Genomic_DNA"/>
</dbReference>
<proteinExistence type="predicted"/>
<dbReference type="RefSeq" id="WP_150336714.1">
    <property type="nucleotide sequence ID" value="NZ_JAERIX010000025.1"/>
</dbReference>
<dbReference type="AlphaFoldDB" id="A0A5M9QTM9"/>
<name>A0A5M9QTM9_9HELI</name>
<evidence type="ECO:0000313" key="2">
    <source>
        <dbReference type="Proteomes" id="UP000323707"/>
    </source>
</evidence>
<dbReference type="Proteomes" id="UP000323707">
    <property type="component" value="Unassembled WGS sequence"/>
</dbReference>
<protein>
    <submittedName>
        <fullName evidence="1">Uncharacterized protein</fullName>
    </submittedName>
</protein>
<evidence type="ECO:0000313" key="1">
    <source>
        <dbReference type="EMBL" id="KAA8711142.1"/>
    </source>
</evidence>
<accession>A0A5M9QTM9</accession>
<sequence>MQANKAITHIRALLRDDEYESLHISDRAILERLSVVQNDLIAEFGENIHILELEASEQFELEAEIARIYSITLDGREIPTAIFAKAWEMQGARFTHYGSNRYGVLGLNGVRERELKICASLYAGALRGASDTLALGESYARALALGVLCEFLLIETHPQNLQKLQFYRAEYERAKGTLRAGKNRAMNPPTLYTRAQA</sequence>